<evidence type="ECO:0000259" key="5">
    <source>
        <dbReference type="PROSITE" id="PS50089"/>
    </source>
</evidence>
<dbReference type="GO" id="GO:0043122">
    <property type="term" value="P:regulation of canonical NF-kappaB signal transduction"/>
    <property type="evidence" value="ECO:0007669"/>
    <property type="project" value="TreeGrafter"/>
</dbReference>
<keyword evidence="1 4" id="KW-0479">Metal-binding</keyword>
<dbReference type="GO" id="GO:0009898">
    <property type="term" value="C:cytoplasmic side of plasma membrane"/>
    <property type="evidence" value="ECO:0007669"/>
    <property type="project" value="TreeGrafter"/>
</dbReference>
<dbReference type="GO" id="GO:0005164">
    <property type="term" value="F:tumor necrosis factor receptor binding"/>
    <property type="evidence" value="ECO:0007669"/>
    <property type="project" value="TreeGrafter"/>
</dbReference>
<dbReference type="InterPro" id="IPR013083">
    <property type="entry name" value="Znf_RING/FYVE/PHD"/>
</dbReference>
<dbReference type="PROSITE" id="PS50089">
    <property type="entry name" value="ZF_RING_2"/>
    <property type="match status" value="1"/>
</dbReference>
<evidence type="ECO:0000256" key="3">
    <source>
        <dbReference type="ARBA" id="ARBA00022833"/>
    </source>
</evidence>
<dbReference type="AlphaFoldDB" id="A0A131Y8D7"/>
<dbReference type="SUPFAM" id="SSF57850">
    <property type="entry name" value="RING/U-box"/>
    <property type="match status" value="1"/>
</dbReference>
<dbReference type="PANTHER" id="PTHR10131">
    <property type="entry name" value="TNF RECEPTOR ASSOCIATED FACTOR"/>
    <property type="match status" value="1"/>
</dbReference>
<dbReference type="GO" id="GO:0008270">
    <property type="term" value="F:zinc ion binding"/>
    <property type="evidence" value="ECO:0007669"/>
    <property type="project" value="UniProtKB-KW"/>
</dbReference>
<feature type="zinc finger region" description="TRAF-type" evidence="4">
    <location>
        <begin position="115"/>
        <end position="147"/>
    </location>
</feature>
<proteinExistence type="evidence at transcript level"/>
<protein>
    <submittedName>
        <fullName evidence="7">Putative tnf receptor-associated factor 6</fullName>
    </submittedName>
</protein>
<reference evidence="7" key="1">
    <citation type="submission" date="2016-02" db="EMBL/GenBank/DDBJ databases">
        <title>RNAseq analyses of the midgut from blood- or serum-fed Ixodes ricinus ticks.</title>
        <authorList>
            <person name="Perner J."/>
            <person name="Provaznik J."/>
            <person name="Schrenkova J."/>
            <person name="Urbanova V."/>
            <person name="Ribeiro J.M."/>
            <person name="Kopacek P."/>
        </authorList>
    </citation>
    <scope>NUCLEOTIDE SEQUENCE</scope>
    <source>
        <tissue evidence="7">Gut</tissue>
    </source>
</reference>
<sequence length="414" mass="46174">MAATCATLSTEFLPGVDWRPLHFEHPLPPNWACQVCGVVSKETVDLLCSHTLCNVCFEASVALGCVCPLDRDVFDQERVDKLRLRPGQLLKVRVLCWNSANGCNFVGPVAELLDHFEKDCPHHTASCPGCHRHLPRQSLAQHCLNDCDPARSAQVPPSDVSYQERLTEGLEKASSEIKQSISELKDSYYELQTSVNVVAQNVNLGRSQARQAVAEAVSGLLGEIQASQPDMSPHGRRLLQDMENASTEMKQTLAELKLVASEVKRVCSEDKKTAVETNTNVQLGRSIHPGVGCNTPKGPKQFIWPCTPSSEQLAVGRIESDRFVLEGREVFFSITFGYAIASPVETSAVLRFHFPTGLSFRGPFTVRIVSAAHESKNIHVRIDPRLLCDPRQVDLYCFQYYPRYHNLIDMYFDF</sequence>
<name>A0A131Y8D7_IXORI</name>
<dbReference type="PANTHER" id="PTHR10131:SF138">
    <property type="entry name" value="RE66324P"/>
    <property type="match status" value="1"/>
</dbReference>
<dbReference type="InterPro" id="IPR001293">
    <property type="entry name" value="Znf_TRAF"/>
</dbReference>
<feature type="domain" description="TRAF-type" evidence="6">
    <location>
        <begin position="115"/>
        <end position="147"/>
    </location>
</feature>
<evidence type="ECO:0000256" key="2">
    <source>
        <dbReference type="ARBA" id="ARBA00022771"/>
    </source>
</evidence>
<dbReference type="SUPFAM" id="SSF49599">
    <property type="entry name" value="TRAF domain-like"/>
    <property type="match status" value="1"/>
</dbReference>
<evidence type="ECO:0000313" key="7">
    <source>
        <dbReference type="EMBL" id="JAP75773.1"/>
    </source>
</evidence>
<evidence type="ECO:0000256" key="1">
    <source>
        <dbReference type="ARBA" id="ARBA00022723"/>
    </source>
</evidence>
<dbReference type="InterPro" id="IPR001841">
    <property type="entry name" value="Znf_RING"/>
</dbReference>
<feature type="domain" description="RING-type" evidence="5">
    <location>
        <begin position="33"/>
        <end position="71"/>
    </location>
</feature>
<dbReference type="FunFam" id="3.30.40.10:FF:001256">
    <property type="entry name" value="Dynein light chain, putative"/>
    <property type="match status" value="1"/>
</dbReference>
<dbReference type="EMBL" id="GEFM01000023">
    <property type="protein sequence ID" value="JAP75773.1"/>
    <property type="molecule type" value="mRNA"/>
</dbReference>
<keyword evidence="7" id="KW-0675">Receptor</keyword>
<keyword evidence="3 4" id="KW-0862">Zinc</keyword>
<evidence type="ECO:0000256" key="4">
    <source>
        <dbReference type="PROSITE-ProRule" id="PRU00207"/>
    </source>
</evidence>
<accession>A0A131Y8D7</accession>
<evidence type="ECO:0000259" key="6">
    <source>
        <dbReference type="PROSITE" id="PS50145"/>
    </source>
</evidence>
<dbReference type="PROSITE" id="PS50145">
    <property type="entry name" value="ZF_TRAF"/>
    <property type="match status" value="1"/>
</dbReference>
<dbReference type="Gene3D" id="3.30.40.10">
    <property type="entry name" value="Zinc/RING finger domain, C3HC4 (zinc finger)"/>
    <property type="match status" value="2"/>
</dbReference>
<organism evidence="7">
    <name type="scientific">Ixodes ricinus</name>
    <name type="common">Common tick</name>
    <name type="synonym">Acarus ricinus</name>
    <dbReference type="NCBI Taxonomy" id="34613"/>
    <lineage>
        <taxon>Eukaryota</taxon>
        <taxon>Metazoa</taxon>
        <taxon>Ecdysozoa</taxon>
        <taxon>Arthropoda</taxon>
        <taxon>Chelicerata</taxon>
        <taxon>Arachnida</taxon>
        <taxon>Acari</taxon>
        <taxon>Parasitiformes</taxon>
        <taxon>Ixodida</taxon>
        <taxon>Ixodoidea</taxon>
        <taxon>Ixodidae</taxon>
        <taxon>Ixodinae</taxon>
        <taxon>Ixodes</taxon>
    </lineage>
</organism>
<keyword evidence="2 4" id="KW-0863">Zinc-finger</keyword>